<organism evidence="8">
    <name type="scientific">Nocardia globerula</name>
    <dbReference type="NCBI Taxonomy" id="1818"/>
    <lineage>
        <taxon>Bacteria</taxon>
        <taxon>Bacillati</taxon>
        <taxon>Actinomycetota</taxon>
        <taxon>Actinomycetes</taxon>
        <taxon>Mycobacteriales</taxon>
        <taxon>Nocardiaceae</taxon>
        <taxon>Nocardia</taxon>
    </lineage>
</organism>
<accession>A0A652YGW3</accession>
<dbReference type="InterPro" id="IPR017871">
    <property type="entry name" value="ABC_transporter-like_CS"/>
</dbReference>
<keyword evidence="6 8" id="KW-0067">ATP-binding</keyword>
<dbReference type="SMART" id="SM00382">
    <property type="entry name" value="AAA"/>
    <property type="match status" value="1"/>
</dbReference>
<dbReference type="PANTHER" id="PTHR43297:SF2">
    <property type="entry name" value="DIPEPTIDE TRANSPORT ATP-BINDING PROTEIN DPPD"/>
    <property type="match status" value="1"/>
</dbReference>
<evidence type="ECO:0000256" key="6">
    <source>
        <dbReference type="ARBA" id="ARBA00022840"/>
    </source>
</evidence>
<evidence type="ECO:0000256" key="7">
    <source>
        <dbReference type="ARBA" id="ARBA00023136"/>
    </source>
</evidence>
<dbReference type="PANTHER" id="PTHR43297">
    <property type="entry name" value="OLIGOPEPTIDE TRANSPORT ATP-BINDING PROTEIN APPD"/>
    <property type="match status" value="1"/>
</dbReference>
<dbReference type="InterPro" id="IPR027417">
    <property type="entry name" value="P-loop_NTPase"/>
</dbReference>
<keyword evidence="7" id="KW-0472">Membrane</keyword>
<reference evidence="8" key="1">
    <citation type="submission" date="2019-07" db="EMBL/GenBank/DDBJ databases">
        <title>Genomic Encyclopedia of Type Strains, Phase IV (KMG-IV): sequencing the most valuable type-strain genomes for metagenomic binning, comparative biology and taxonomic classification.</title>
        <authorList>
            <person name="Goeker M."/>
        </authorList>
    </citation>
    <scope>NUCLEOTIDE SEQUENCE</scope>
    <source>
        <strain evidence="8">DSM 44596</strain>
    </source>
</reference>
<dbReference type="InterPro" id="IPR013563">
    <property type="entry name" value="Oligopep_ABC_C"/>
</dbReference>
<dbReference type="CDD" id="cd03257">
    <property type="entry name" value="ABC_NikE_OppD_transporters"/>
    <property type="match status" value="1"/>
</dbReference>
<comment type="similarity">
    <text evidence="2">Belongs to the ABC transporter superfamily.</text>
</comment>
<dbReference type="Gene3D" id="3.40.50.300">
    <property type="entry name" value="P-loop containing nucleotide triphosphate hydrolases"/>
    <property type="match status" value="1"/>
</dbReference>
<dbReference type="GO" id="GO:0005886">
    <property type="term" value="C:plasma membrane"/>
    <property type="evidence" value="ECO:0007669"/>
    <property type="project" value="UniProtKB-SubCell"/>
</dbReference>
<dbReference type="Pfam" id="PF08352">
    <property type="entry name" value="oligo_HPY"/>
    <property type="match status" value="1"/>
</dbReference>
<dbReference type="EMBL" id="VNIQ01000019">
    <property type="protein sequence ID" value="TYQ00507.1"/>
    <property type="molecule type" value="Genomic_DNA"/>
</dbReference>
<dbReference type="GO" id="GO:0016887">
    <property type="term" value="F:ATP hydrolysis activity"/>
    <property type="evidence" value="ECO:0007669"/>
    <property type="project" value="InterPro"/>
</dbReference>
<dbReference type="InterPro" id="IPR050388">
    <property type="entry name" value="ABC_Ni/Peptide_Import"/>
</dbReference>
<dbReference type="SUPFAM" id="SSF52540">
    <property type="entry name" value="P-loop containing nucleoside triphosphate hydrolases"/>
    <property type="match status" value="1"/>
</dbReference>
<dbReference type="NCBIfam" id="TIGR01727">
    <property type="entry name" value="oligo_HPY"/>
    <property type="match status" value="1"/>
</dbReference>
<keyword evidence="4" id="KW-1003">Cell membrane</keyword>
<name>A0A652YGW3_NOCGL</name>
<gene>
    <name evidence="8" type="ORF">FNL38_1193</name>
</gene>
<dbReference type="Pfam" id="PF00005">
    <property type="entry name" value="ABC_tran"/>
    <property type="match status" value="1"/>
</dbReference>
<keyword evidence="5" id="KW-0547">Nucleotide-binding</keyword>
<evidence type="ECO:0000256" key="1">
    <source>
        <dbReference type="ARBA" id="ARBA00004202"/>
    </source>
</evidence>
<evidence type="ECO:0000256" key="4">
    <source>
        <dbReference type="ARBA" id="ARBA00022475"/>
    </source>
</evidence>
<sequence length="343" mass="37332">MATDLPLSSLDATDSDILRIENLSVDFDTDRGWTRVVDDVSLRVAPGTTVGLVGESGSGKTVTSLAAMGLLPSQGCRVTGSIRIAGREVVGLSESELSGIRGVDVSMVFQEPRRSLSPAFTVGDQIAEVVRRHQGLSKKDSFARAVEMLDAVGIPDARNRAKAYPHEFSGGMCQRVMLAIAMVCRPKLLIADEPTTALDVTVQKEMLRLMKDLQHEFDVSILFITHDLGVVAEMCDRVAVMYAGQVVESTLIDDLFDDPRHPYSEGLLAAIPDPRAKGIRLSSIPGAVPAPWDWPQTCRFQDRCNYADAGRCDSEPIILHDIARNRSVRCVREGELNLKGLTG</sequence>
<dbReference type="GO" id="GO:0005524">
    <property type="term" value="F:ATP binding"/>
    <property type="evidence" value="ECO:0007669"/>
    <property type="project" value="UniProtKB-KW"/>
</dbReference>
<protein>
    <submittedName>
        <fullName evidence="8">Peptide/nickel transport system ATP-binding protein</fullName>
    </submittedName>
</protein>
<evidence type="ECO:0000313" key="8">
    <source>
        <dbReference type="EMBL" id="TYQ00507.1"/>
    </source>
</evidence>
<dbReference type="InterPro" id="IPR003439">
    <property type="entry name" value="ABC_transporter-like_ATP-bd"/>
</dbReference>
<dbReference type="PROSITE" id="PS00211">
    <property type="entry name" value="ABC_TRANSPORTER_1"/>
    <property type="match status" value="1"/>
</dbReference>
<proteinExistence type="inferred from homology"/>
<dbReference type="GO" id="GO:0015833">
    <property type="term" value="P:peptide transport"/>
    <property type="evidence" value="ECO:0007669"/>
    <property type="project" value="InterPro"/>
</dbReference>
<keyword evidence="3" id="KW-0813">Transport</keyword>
<dbReference type="InterPro" id="IPR003593">
    <property type="entry name" value="AAA+_ATPase"/>
</dbReference>
<dbReference type="PROSITE" id="PS50893">
    <property type="entry name" value="ABC_TRANSPORTER_2"/>
    <property type="match status" value="1"/>
</dbReference>
<dbReference type="FunFam" id="3.40.50.300:FF:000016">
    <property type="entry name" value="Oligopeptide ABC transporter ATP-binding component"/>
    <property type="match status" value="1"/>
</dbReference>
<evidence type="ECO:0000256" key="2">
    <source>
        <dbReference type="ARBA" id="ARBA00005417"/>
    </source>
</evidence>
<evidence type="ECO:0000256" key="3">
    <source>
        <dbReference type="ARBA" id="ARBA00022448"/>
    </source>
</evidence>
<comment type="subcellular location">
    <subcellularLocation>
        <location evidence="1">Cell membrane</location>
        <topology evidence="1">Peripheral membrane protein</topology>
    </subcellularLocation>
</comment>
<evidence type="ECO:0000256" key="5">
    <source>
        <dbReference type="ARBA" id="ARBA00022741"/>
    </source>
</evidence>
<comment type="caution">
    <text evidence="8">The sequence shown here is derived from an EMBL/GenBank/DDBJ whole genome shotgun (WGS) entry which is preliminary data.</text>
</comment>
<dbReference type="AlphaFoldDB" id="A0A652YGW3"/>